<keyword evidence="1" id="KW-1133">Transmembrane helix</keyword>
<dbReference type="InterPro" id="IPR019652">
    <property type="entry name" value="DUF2509"/>
</dbReference>
<evidence type="ECO:0000313" key="2">
    <source>
        <dbReference type="EMBL" id="KMJ44307.1"/>
    </source>
</evidence>
<dbReference type="PATRIC" id="fig|880157.4.peg.3210"/>
<dbReference type="AlphaFoldDB" id="A0A0J5FQS7"/>
<dbReference type="Pfam" id="PF10713">
    <property type="entry name" value="DUF2509"/>
    <property type="match status" value="1"/>
</dbReference>
<accession>A0A0J5FQS7</accession>
<evidence type="ECO:0008006" key="4">
    <source>
        <dbReference type="Google" id="ProtNLM"/>
    </source>
</evidence>
<reference evidence="2 3" key="1">
    <citation type="submission" date="2015-06" db="EMBL/GenBank/DDBJ databases">
        <title>Draft Whole-Genome Sequence of the Entomopathogenic Bacterium Xenorhabdus khoisanae.</title>
        <authorList>
            <person name="Naidoo S."/>
            <person name="Featherston J."/>
            <person name="Gray V.M."/>
        </authorList>
    </citation>
    <scope>NUCLEOTIDE SEQUENCE [LARGE SCALE GENOMIC DNA]</scope>
    <source>
        <strain evidence="2 3">MCB</strain>
    </source>
</reference>
<name>A0A0J5FQS7_9GAMM</name>
<dbReference type="Proteomes" id="UP000036277">
    <property type="component" value="Unassembled WGS sequence"/>
</dbReference>
<proteinExistence type="predicted"/>
<dbReference type="STRING" id="880157.AB204_15055"/>
<comment type="caution">
    <text evidence="2">The sequence shown here is derived from an EMBL/GenBank/DDBJ whole genome shotgun (WGS) entry which is preliminary data.</text>
</comment>
<keyword evidence="1" id="KW-0472">Membrane</keyword>
<sequence>MSGNKEDMANKQQGNILLVSIIMLLALSLMMLKSLHYQQENAMLMMLDEQHYLNAFLRAESSLAWGKVQPWQINQQEIDDWFCLQQTEFNLKSCLKRYSDEFFLLKGIASFTSGENIELYQWMKQMKQLNQDTLISVGLIPVESGWLDFCPVSQVEFCL</sequence>
<keyword evidence="3" id="KW-1185">Reference proteome</keyword>
<evidence type="ECO:0000256" key="1">
    <source>
        <dbReference type="SAM" id="Phobius"/>
    </source>
</evidence>
<protein>
    <recommendedName>
        <fullName evidence="4">DUF2509 domain-containing protein</fullName>
    </recommendedName>
</protein>
<feature type="transmembrane region" description="Helical" evidence="1">
    <location>
        <begin position="16"/>
        <end position="35"/>
    </location>
</feature>
<keyword evidence="1" id="KW-0812">Transmembrane</keyword>
<dbReference type="OrthoDB" id="7059963at2"/>
<organism evidence="2 3">
    <name type="scientific">Xenorhabdus khoisanae</name>
    <dbReference type="NCBI Taxonomy" id="880157"/>
    <lineage>
        <taxon>Bacteria</taxon>
        <taxon>Pseudomonadati</taxon>
        <taxon>Pseudomonadota</taxon>
        <taxon>Gammaproteobacteria</taxon>
        <taxon>Enterobacterales</taxon>
        <taxon>Morganellaceae</taxon>
        <taxon>Xenorhabdus</taxon>
    </lineage>
</organism>
<dbReference type="EMBL" id="LFCV01000106">
    <property type="protein sequence ID" value="KMJ44307.1"/>
    <property type="molecule type" value="Genomic_DNA"/>
</dbReference>
<evidence type="ECO:0000313" key="3">
    <source>
        <dbReference type="Proteomes" id="UP000036277"/>
    </source>
</evidence>
<gene>
    <name evidence="2" type="ORF">AB204_15055</name>
</gene>